<dbReference type="PROSITE" id="PS00107">
    <property type="entry name" value="PROTEIN_KINASE_ATP"/>
    <property type="match status" value="1"/>
</dbReference>
<evidence type="ECO:0000313" key="9">
    <source>
        <dbReference type="EMBL" id="KAK8918645.1"/>
    </source>
</evidence>
<evidence type="ECO:0000259" key="8">
    <source>
        <dbReference type="PROSITE" id="PS50011"/>
    </source>
</evidence>
<dbReference type="InterPro" id="IPR052101">
    <property type="entry name" value="Plant_StressResp_Kinase"/>
</dbReference>
<dbReference type="Proteomes" id="UP001418222">
    <property type="component" value="Unassembled WGS sequence"/>
</dbReference>
<dbReference type="PROSITE" id="PS50011">
    <property type="entry name" value="PROTEIN_KINASE_DOM"/>
    <property type="match status" value="1"/>
</dbReference>
<feature type="region of interest" description="Disordered" evidence="7">
    <location>
        <begin position="18"/>
        <end position="40"/>
    </location>
</feature>
<comment type="caution">
    <text evidence="9">The sequence shown here is derived from an EMBL/GenBank/DDBJ whole genome shotgun (WGS) entry which is preliminary data.</text>
</comment>
<keyword evidence="4" id="KW-0418">Kinase</keyword>
<dbReference type="Gene3D" id="3.30.200.20">
    <property type="entry name" value="Phosphorylase Kinase, domain 1"/>
    <property type="match status" value="1"/>
</dbReference>
<dbReference type="InterPro" id="IPR000719">
    <property type="entry name" value="Prot_kinase_dom"/>
</dbReference>
<proteinExistence type="predicted"/>
<dbReference type="AlphaFoldDB" id="A0AAP0FVP7"/>
<dbReference type="EMBL" id="JBBWWQ010000019">
    <property type="protein sequence ID" value="KAK8918645.1"/>
    <property type="molecule type" value="Genomic_DNA"/>
</dbReference>
<evidence type="ECO:0000256" key="7">
    <source>
        <dbReference type="SAM" id="MobiDB-lite"/>
    </source>
</evidence>
<keyword evidence="5 6" id="KW-0067">ATP-binding</keyword>
<accession>A0AAP0FVP7</accession>
<organism evidence="9 10">
    <name type="scientific">Platanthera zijinensis</name>
    <dbReference type="NCBI Taxonomy" id="2320716"/>
    <lineage>
        <taxon>Eukaryota</taxon>
        <taxon>Viridiplantae</taxon>
        <taxon>Streptophyta</taxon>
        <taxon>Embryophyta</taxon>
        <taxon>Tracheophyta</taxon>
        <taxon>Spermatophyta</taxon>
        <taxon>Magnoliopsida</taxon>
        <taxon>Liliopsida</taxon>
        <taxon>Asparagales</taxon>
        <taxon>Orchidaceae</taxon>
        <taxon>Orchidoideae</taxon>
        <taxon>Orchideae</taxon>
        <taxon>Orchidinae</taxon>
        <taxon>Platanthera</taxon>
    </lineage>
</organism>
<evidence type="ECO:0000313" key="10">
    <source>
        <dbReference type="Proteomes" id="UP001418222"/>
    </source>
</evidence>
<dbReference type="PANTHER" id="PTHR47983:SF3">
    <property type="entry name" value="OS05G0135800 PROTEIN"/>
    <property type="match status" value="1"/>
</dbReference>
<dbReference type="InterPro" id="IPR011009">
    <property type="entry name" value="Kinase-like_dom_sf"/>
</dbReference>
<reference evidence="9 10" key="1">
    <citation type="journal article" date="2022" name="Nat. Plants">
        <title>Genomes of leafy and leafless Platanthera orchids illuminate the evolution of mycoheterotrophy.</title>
        <authorList>
            <person name="Li M.H."/>
            <person name="Liu K.W."/>
            <person name="Li Z."/>
            <person name="Lu H.C."/>
            <person name="Ye Q.L."/>
            <person name="Zhang D."/>
            <person name="Wang J.Y."/>
            <person name="Li Y.F."/>
            <person name="Zhong Z.M."/>
            <person name="Liu X."/>
            <person name="Yu X."/>
            <person name="Liu D.K."/>
            <person name="Tu X.D."/>
            <person name="Liu B."/>
            <person name="Hao Y."/>
            <person name="Liao X.Y."/>
            <person name="Jiang Y.T."/>
            <person name="Sun W.H."/>
            <person name="Chen J."/>
            <person name="Chen Y.Q."/>
            <person name="Ai Y."/>
            <person name="Zhai J.W."/>
            <person name="Wu S.S."/>
            <person name="Zhou Z."/>
            <person name="Hsiao Y.Y."/>
            <person name="Wu W.L."/>
            <person name="Chen Y.Y."/>
            <person name="Lin Y.F."/>
            <person name="Hsu J.L."/>
            <person name="Li C.Y."/>
            <person name="Wang Z.W."/>
            <person name="Zhao X."/>
            <person name="Zhong W.Y."/>
            <person name="Ma X.K."/>
            <person name="Ma L."/>
            <person name="Huang J."/>
            <person name="Chen G.Z."/>
            <person name="Huang M.Z."/>
            <person name="Huang L."/>
            <person name="Peng D.H."/>
            <person name="Luo Y.B."/>
            <person name="Zou S.Q."/>
            <person name="Chen S.P."/>
            <person name="Lan S."/>
            <person name="Tsai W.C."/>
            <person name="Van de Peer Y."/>
            <person name="Liu Z.J."/>
        </authorList>
    </citation>
    <scope>NUCLEOTIDE SEQUENCE [LARGE SCALE GENOMIC DNA]</scope>
    <source>
        <strain evidence="9">Lor287</strain>
    </source>
</reference>
<sequence>MSCFACCGGEEVHVAPVKGGPFPASQATGNDGSYRTSDHTPKGVQNVKLQPIEVPVIPVEEIKDITDNFGNNALIGEGSYGRVYYGILKNGRAAALKKLDASKQPDQEFISQVSMVSRLKNENVVELLGHYIDGSLRVLAYEFATMGSLHDVLHGNCILACWWSEHMVFKNVTSEIDAKVVLELISSADIKLHPLGCLIVDIREILKRE</sequence>
<evidence type="ECO:0000256" key="2">
    <source>
        <dbReference type="ARBA" id="ARBA00022679"/>
    </source>
</evidence>
<feature type="compositionally biased region" description="Polar residues" evidence="7">
    <location>
        <begin position="25"/>
        <end position="35"/>
    </location>
</feature>
<keyword evidence="2" id="KW-0808">Transferase</keyword>
<dbReference type="InterPro" id="IPR001245">
    <property type="entry name" value="Ser-Thr/Tyr_kinase_cat_dom"/>
</dbReference>
<evidence type="ECO:0000256" key="6">
    <source>
        <dbReference type="PROSITE-ProRule" id="PRU10141"/>
    </source>
</evidence>
<evidence type="ECO:0000256" key="4">
    <source>
        <dbReference type="ARBA" id="ARBA00022777"/>
    </source>
</evidence>
<keyword evidence="10" id="KW-1185">Reference proteome</keyword>
<feature type="binding site" evidence="6">
    <location>
        <position position="97"/>
    </location>
    <ligand>
        <name>ATP</name>
        <dbReference type="ChEBI" id="CHEBI:30616"/>
    </ligand>
</feature>
<dbReference type="SMART" id="SM00219">
    <property type="entry name" value="TyrKc"/>
    <property type="match status" value="1"/>
</dbReference>
<dbReference type="InterPro" id="IPR017441">
    <property type="entry name" value="Protein_kinase_ATP_BS"/>
</dbReference>
<dbReference type="SUPFAM" id="SSF56112">
    <property type="entry name" value="Protein kinase-like (PK-like)"/>
    <property type="match status" value="1"/>
</dbReference>
<dbReference type="Pfam" id="PF07714">
    <property type="entry name" value="PK_Tyr_Ser-Thr"/>
    <property type="match status" value="1"/>
</dbReference>
<dbReference type="GO" id="GO:0004713">
    <property type="term" value="F:protein tyrosine kinase activity"/>
    <property type="evidence" value="ECO:0007669"/>
    <property type="project" value="InterPro"/>
</dbReference>
<evidence type="ECO:0000256" key="3">
    <source>
        <dbReference type="ARBA" id="ARBA00022741"/>
    </source>
</evidence>
<dbReference type="InterPro" id="IPR020635">
    <property type="entry name" value="Tyr_kinase_cat_dom"/>
</dbReference>
<evidence type="ECO:0000256" key="1">
    <source>
        <dbReference type="ARBA" id="ARBA00022553"/>
    </source>
</evidence>
<dbReference type="GO" id="GO:0005524">
    <property type="term" value="F:ATP binding"/>
    <property type="evidence" value="ECO:0007669"/>
    <property type="project" value="UniProtKB-UniRule"/>
</dbReference>
<name>A0AAP0FVP7_9ASPA</name>
<dbReference type="FunFam" id="3.30.200.20:FF:000182">
    <property type="entry name" value="PTI1-like tyrosine-protein kinase 3"/>
    <property type="match status" value="1"/>
</dbReference>
<keyword evidence="3 6" id="KW-0547">Nucleotide-binding</keyword>
<gene>
    <name evidence="9" type="primary">PTI1</name>
    <name evidence="9" type="ORF">KSP39_PZI022155</name>
</gene>
<protein>
    <submittedName>
        <fullName evidence="9">Pto-interacting protein 1</fullName>
    </submittedName>
</protein>
<dbReference type="PANTHER" id="PTHR47983">
    <property type="entry name" value="PTO-INTERACTING PROTEIN 1-LIKE"/>
    <property type="match status" value="1"/>
</dbReference>
<feature type="domain" description="Protein kinase" evidence="8">
    <location>
        <begin position="69"/>
        <end position="209"/>
    </location>
</feature>
<evidence type="ECO:0000256" key="5">
    <source>
        <dbReference type="ARBA" id="ARBA00022840"/>
    </source>
</evidence>
<keyword evidence="1" id="KW-0597">Phosphoprotein</keyword>